<dbReference type="SUPFAM" id="SSF82171">
    <property type="entry name" value="DPP6 N-terminal domain-like"/>
    <property type="match status" value="1"/>
</dbReference>
<feature type="region of interest" description="Disordered" evidence="1">
    <location>
        <begin position="315"/>
        <end position="338"/>
    </location>
</feature>
<gene>
    <name evidence="2" type="ORF">M430DRAFT_18133</name>
</gene>
<dbReference type="GO" id="GO:0005815">
    <property type="term" value="C:microtubule organizing center"/>
    <property type="evidence" value="ECO:0007669"/>
    <property type="project" value="TreeGrafter"/>
</dbReference>
<dbReference type="STRING" id="857342.A0A2T3B764"/>
<proteinExistence type="predicted"/>
<name>A0A2T3B764_AMORE</name>
<dbReference type="EMBL" id="KZ679009">
    <property type="protein sequence ID" value="PSS22582.1"/>
    <property type="molecule type" value="Genomic_DNA"/>
</dbReference>
<sequence length="541" mass="59079">MRFSRSLKSSSQSLPSPNGEYIATILPAKLSVRATRSLEIIRVISLPPELAASVNWFLWSASSTAILVASAAEIRVFSVTNPQFSATITNPTSGTAKAVYVRFGATDDEVCVFSDFGLKLSIFSLSTSKSVDINSPKLYSPGVAARGISYRPGTLNMALLTRSGGKDIISIHARDTQEVTRSWYSDTVDAQGLSWSPDGRWIAVWESASQGHGVWIYTADGHLYKTWKGPTPVNEDESDPTLGAGVKLFDWNESGSHLAVGDYSRRITLLAAPSFTESMSLLHNTVIKPADAHQIWQEQAIPSPTGFARKFTQATQTISPPTSGSSPSGDSNSKTGTNILTFDKSGTLLATRTENMPTTVWIWDIGTGMLRAVMIFHDPIAKATWHPTIDELLLVRCEGEESKGLVHIWDPSWESPKIIDFASQLPGGKLLGKTVGRWLNAESSAPAIFFSDTQDYILASISGPDDGDLPWQEAETRGFDIYGQQEESPLNLVATDEKRPNGKVTIDALMEEDDLTRMSSGSDEVDDTFRFRKFVEPARNS</sequence>
<evidence type="ECO:0000313" key="2">
    <source>
        <dbReference type="EMBL" id="PSS22582.1"/>
    </source>
</evidence>
<evidence type="ECO:0000313" key="3">
    <source>
        <dbReference type="Proteomes" id="UP000241818"/>
    </source>
</evidence>
<dbReference type="InterPro" id="IPR015943">
    <property type="entry name" value="WD40/YVTN_repeat-like_dom_sf"/>
</dbReference>
<dbReference type="GO" id="GO:1990810">
    <property type="term" value="P:microtubule anchoring at mitotic spindle pole body"/>
    <property type="evidence" value="ECO:0007669"/>
    <property type="project" value="TreeGrafter"/>
</dbReference>
<dbReference type="GO" id="GO:1990811">
    <property type="term" value="C:MWP complex"/>
    <property type="evidence" value="ECO:0007669"/>
    <property type="project" value="TreeGrafter"/>
</dbReference>
<dbReference type="AlphaFoldDB" id="A0A2T3B764"/>
<reference evidence="2 3" key="1">
    <citation type="journal article" date="2018" name="New Phytol.">
        <title>Comparative genomics and transcriptomics depict ericoid mycorrhizal fungi as versatile saprotrophs and plant mutualists.</title>
        <authorList>
            <person name="Martino E."/>
            <person name="Morin E."/>
            <person name="Grelet G.A."/>
            <person name="Kuo A."/>
            <person name="Kohler A."/>
            <person name="Daghino S."/>
            <person name="Barry K.W."/>
            <person name="Cichocki N."/>
            <person name="Clum A."/>
            <person name="Dockter R.B."/>
            <person name="Hainaut M."/>
            <person name="Kuo R.C."/>
            <person name="LaButti K."/>
            <person name="Lindahl B.D."/>
            <person name="Lindquist E.A."/>
            <person name="Lipzen A."/>
            <person name="Khouja H.R."/>
            <person name="Magnuson J."/>
            <person name="Murat C."/>
            <person name="Ohm R.A."/>
            <person name="Singer S.W."/>
            <person name="Spatafora J.W."/>
            <person name="Wang M."/>
            <person name="Veneault-Fourrey C."/>
            <person name="Henrissat B."/>
            <person name="Grigoriev I.V."/>
            <person name="Martin F.M."/>
            <person name="Perotto S."/>
        </authorList>
    </citation>
    <scope>NUCLEOTIDE SEQUENCE [LARGE SCALE GENOMIC DNA]</scope>
    <source>
        <strain evidence="2 3">ATCC 22711</strain>
    </source>
</reference>
<evidence type="ECO:0000256" key="1">
    <source>
        <dbReference type="SAM" id="MobiDB-lite"/>
    </source>
</evidence>
<accession>A0A2T3B764</accession>
<dbReference type="RefSeq" id="XP_024722737.1">
    <property type="nucleotide sequence ID" value="XM_024863798.1"/>
</dbReference>
<dbReference type="InParanoid" id="A0A2T3B764"/>
<dbReference type="GeneID" id="36571879"/>
<feature type="compositionally biased region" description="Low complexity" evidence="1">
    <location>
        <begin position="317"/>
        <end position="336"/>
    </location>
</feature>
<organism evidence="2 3">
    <name type="scientific">Amorphotheca resinae ATCC 22711</name>
    <dbReference type="NCBI Taxonomy" id="857342"/>
    <lineage>
        <taxon>Eukaryota</taxon>
        <taxon>Fungi</taxon>
        <taxon>Dikarya</taxon>
        <taxon>Ascomycota</taxon>
        <taxon>Pezizomycotina</taxon>
        <taxon>Leotiomycetes</taxon>
        <taxon>Helotiales</taxon>
        <taxon>Amorphothecaceae</taxon>
        <taxon>Amorphotheca</taxon>
    </lineage>
</organism>
<dbReference type="PANTHER" id="PTHR16220">
    <property type="entry name" value="WD REPEAT PROTEIN 8-RELATED"/>
    <property type="match status" value="1"/>
</dbReference>
<protein>
    <submittedName>
        <fullName evidence="2">Uncharacterized protein</fullName>
    </submittedName>
</protein>
<dbReference type="PANTHER" id="PTHR16220:SF0">
    <property type="entry name" value="WD REPEAT-CONTAINING PROTEIN WRAP73"/>
    <property type="match status" value="1"/>
</dbReference>
<dbReference type="Gene3D" id="2.130.10.10">
    <property type="entry name" value="YVTN repeat-like/Quinoprotein amine dehydrogenase"/>
    <property type="match status" value="1"/>
</dbReference>
<dbReference type="OrthoDB" id="308690at2759"/>
<keyword evidence="3" id="KW-1185">Reference proteome</keyword>
<dbReference type="InterPro" id="IPR052778">
    <property type="entry name" value="Centrosome-WD_assoc"/>
</dbReference>
<dbReference type="Proteomes" id="UP000241818">
    <property type="component" value="Unassembled WGS sequence"/>
</dbReference>